<dbReference type="EMBL" id="WVUK01000066">
    <property type="protein sequence ID" value="KAF7487801.1"/>
    <property type="molecule type" value="Genomic_DNA"/>
</dbReference>
<evidence type="ECO:0000313" key="7">
    <source>
        <dbReference type="Proteomes" id="UP000070412"/>
    </source>
</evidence>
<protein>
    <submittedName>
        <fullName evidence="5">Glutathione-specific gamma-glutamylcyclotransferase 1</fullName>
    </submittedName>
</protein>
<dbReference type="InterPro" id="IPR013024">
    <property type="entry name" value="GGCT-like"/>
</dbReference>
<dbReference type="EnsemblMetazoa" id="SSS_8815s_mrna">
    <property type="protein sequence ID" value="KAF7487801.1"/>
    <property type="gene ID" value="SSS_8815"/>
</dbReference>
<dbReference type="CDD" id="cd06661">
    <property type="entry name" value="GGCT_like"/>
    <property type="match status" value="1"/>
</dbReference>
<dbReference type="GO" id="GO:0061928">
    <property type="term" value="F:glutathione specific gamma-glutamylcyclotransferase activity"/>
    <property type="evidence" value="ECO:0007669"/>
    <property type="project" value="UniProtKB-EC"/>
</dbReference>
<evidence type="ECO:0000256" key="2">
    <source>
        <dbReference type="ARBA" id="ARBA00023239"/>
    </source>
</evidence>
<evidence type="ECO:0000256" key="3">
    <source>
        <dbReference type="ARBA" id="ARBA00048073"/>
    </source>
</evidence>
<dbReference type="PANTHER" id="PTHR12192">
    <property type="entry name" value="CATION TRANSPORT PROTEIN CHAC-RELATED"/>
    <property type="match status" value="1"/>
</dbReference>
<evidence type="ECO:0000313" key="6">
    <source>
        <dbReference type="EnsemblMetazoa" id="KAF7487801.1"/>
    </source>
</evidence>
<dbReference type="GO" id="GO:0016740">
    <property type="term" value="F:transferase activity"/>
    <property type="evidence" value="ECO:0007669"/>
    <property type="project" value="UniProtKB-KW"/>
</dbReference>
<keyword evidence="2" id="KW-0456">Lyase</keyword>
<evidence type="ECO:0000256" key="1">
    <source>
        <dbReference type="ARBA" id="ARBA00009662"/>
    </source>
</evidence>
<keyword evidence="5" id="KW-0808">Transferase</keyword>
<dbReference type="Pfam" id="PF04752">
    <property type="entry name" value="ChaC"/>
    <property type="match status" value="1"/>
</dbReference>
<dbReference type="GO" id="GO:0005737">
    <property type="term" value="C:cytoplasm"/>
    <property type="evidence" value="ECO:0007669"/>
    <property type="project" value="TreeGrafter"/>
</dbReference>
<feature type="compositionally biased region" description="Low complexity" evidence="4">
    <location>
        <begin position="395"/>
        <end position="404"/>
    </location>
</feature>
<dbReference type="PANTHER" id="PTHR12192:SF26">
    <property type="entry name" value="GLUTATHIONE-SPECIFIC GAMMA-GLUTAMYLCYCLOTRANSFERASE 1"/>
    <property type="match status" value="1"/>
</dbReference>
<evidence type="ECO:0000256" key="4">
    <source>
        <dbReference type="SAM" id="MobiDB-lite"/>
    </source>
</evidence>
<comment type="similarity">
    <text evidence="1">Belongs to the gamma-glutamylcyclotransferase family. ChaC subfamily.</text>
</comment>
<organism evidence="5">
    <name type="scientific">Sarcoptes scabiei</name>
    <name type="common">Itch mite</name>
    <name type="synonym">Acarus scabiei</name>
    <dbReference type="NCBI Taxonomy" id="52283"/>
    <lineage>
        <taxon>Eukaryota</taxon>
        <taxon>Metazoa</taxon>
        <taxon>Ecdysozoa</taxon>
        <taxon>Arthropoda</taxon>
        <taxon>Chelicerata</taxon>
        <taxon>Arachnida</taxon>
        <taxon>Acari</taxon>
        <taxon>Acariformes</taxon>
        <taxon>Sarcoptiformes</taxon>
        <taxon>Astigmata</taxon>
        <taxon>Psoroptidia</taxon>
        <taxon>Sarcoptoidea</taxon>
        <taxon>Sarcoptidae</taxon>
        <taxon>Sarcoptinae</taxon>
        <taxon>Sarcoptes</taxon>
    </lineage>
</organism>
<dbReference type="InterPro" id="IPR006840">
    <property type="entry name" value="ChaC"/>
</dbReference>
<proteinExistence type="inferred from homology"/>
<dbReference type="Gene3D" id="3.10.490.10">
    <property type="entry name" value="Gamma-glutamyl cyclotransferase-like"/>
    <property type="match status" value="1"/>
</dbReference>
<reference evidence="6" key="3">
    <citation type="submission" date="2022-06" db="UniProtKB">
        <authorList>
            <consortium name="EnsemblMetazoa"/>
        </authorList>
    </citation>
    <scope>IDENTIFICATION</scope>
</reference>
<feature type="region of interest" description="Disordered" evidence="4">
    <location>
        <begin position="384"/>
        <end position="417"/>
    </location>
</feature>
<reference evidence="5" key="2">
    <citation type="submission" date="2020-01" db="EMBL/GenBank/DDBJ databases">
        <authorList>
            <person name="Korhonen P.K.K."/>
            <person name="Guangxu M.G."/>
            <person name="Wang T.W."/>
            <person name="Stroehlein A.J.S."/>
            <person name="Young N.D."/>
            <person name="Ang C.-S.A."/>
            <person name="Fernando D.W.F."/>
            <person name="Lu H.L."/>
            <person name="Taylor S.T."/>
            <person name="Ehtesham M.E.M."/>
            <person name="Najaraj S.H.N."/>
            <person name="Harsha G.H.G."/>
            <person name="Madugundu A.M."/>
            <person name="Renuse S.R."/>
            <person name="Holt D.H."/>
            <person name="Pandey A.P."/>
            <person name="Papenfuss A.P."/>
            <person name="Gasser R.B.G."/>
            <person name="Fischer K.F."/>
        </authorList>
    </citation>
    <scope>NUCLEOTIDE SEQUENCE</scope>
    <source>
        <strain evidence="5">SSS_KF_BRIS2020</strain>
    </source>
</reference>
<dbReference type="InterPro" id="IPR022042">
    <property type="entry name" value="snRNA-activating_su3"/>
</dbReference>
<dbReference type="Pfam" id="PF12251">
    <property type="entry name" value="SNAPC3"/>
    <property type="match status" value="1"/>
</dbReference>
<comment type="catalytic activity">
    <reaction evidence="3">
        <text>glutathione = L-cysteinylglycine + 5-oxo-L-proline</text>
        <dbReference type="Rhea" id="RHEA:47724"/>
        <dbReference type="ChEBI" id="CHEBI:57925"/>
        <dbReference type="ChEBI" id="CHEBI:58402"/>
        <dbReference type="ChEBI" id="CHEBI:61694"/>
        <dbReference type="EC" id="4.3.2.7"/>
    </reaction>
</comment>
<dbReference type="Proteomes" id="UP000070412">
    <property type="component" value="Unassembled WGS sequence"/>
</dbReference>
<sequence length="661" mass="77252">MEDNFELDDFSLFEYHSGDSYSKFSPLRVPNRNKFDCRLETNNNLFISNPLEMNTTTFESVWVFAYGSLIWNPGFEFRKVLVGHIKGYARRFYQGSDSHRGSPETLGRVATLIDTKNGDDNDSDEQTTWGLAFLIDDEETSMKYLQQRESSIGGYTTILTNFYPKEKKLEKFPVMVYMAMPENRLFLGPSSISKIAEDIANAQGYSGHNIEYLSKLIAFMKIELPNIRDEHLESLELEVKTILKRENKSQLLAMFQDAIHSWLDNDLFSVNENDDFETIEKLIEPLSDCLDVYNDMLDMSASKSKEFLPSFISKEKFSIKDFIAEWNNELSEEISWAENKEFDAQVYADSLNVTKEFIKSIQRNLNIEKFVDKIEINDLAMDKSQSDENQIDPISSSSSSSSASKKNNHESLNRSASRVFGARHSRECDKHDHDKPLALLTVQIFKPDVRIKNRNKLNLDREFQLLSCQSLSILRDSYYCLMDLIHRSDYSQNPFYPTPKQDHHEKIGFFLIDQTFYYDDRNELESFDLICDWATKNMPNCSKRSMTETKFEDLVIQLGYPYLYMHRGNCEHLIVFTDCRLFIPKIEDNIFDYPKLTKTEKVSSIRCQMCRIYFAKWLCLNNKRLPMSPFYFCHNCFITFNYDRDRNKIGAFRAFPILSIS</sequence>
<name>A0A834V8U7_SARSC</name>
<gene>
    <name evidence="5" type="ORF">SSS_8815</name>
</gene>
<evidence type="ECO:0000313" key="5">
    <source>
        <dbReference type="EMBL" id="KAF7487801.1"/>
    </source>
</evidence>
<accession>A0A834V8U7</accession>
<dbReference type="GO" id="GO:0006751">
    <property type="term" value="P:glutathione catabolic process"/>
    <property type="evidence" value="ECO:0007669"/>
    <property type="project" value="InterPro"/>
</dbReference>
<keyword evidence="7" id="KW-1185">Reference proteome</keyword>
<reference evidence="7" key="1">
    <citation type="journal article" date="2020" name="PLoS Negl. Trop. Dis.">
        <title>High-quality nuclear genome for Sarcoptes scabiei-A critical resource for a neglected parasite.</title>
        <authorList>
            <person name="Korhonen P.K."/>
            <person name="Gasser R.B."/>
            <person name="Ma G."/>
            <person name="Wang T."/>
            <person name="Stroehlein A.J."/>
            <person name="Young N.D."/>
            <person name="Ang C.S."/>
            <person name="Fernando D.D."/>
            <person name="Lu H.C."/>
            <person name="Taylor S."/>
            <person name="Reynolds S.L."/>
            <person name="Mofiz E."/>
            <person name="Najaraj S.H."/>
            <person name="Gowda H."/>
            <person name="Madugundu A."/>
            <person name="Renuse S."/>
            <person name="Holt D."/>
            <person name="Pandey A."/>
            <person name="Papenfuss A.T."/>
            <person name="Fischer K."/>
        </authorList>
    </citation>
    <scope>NUCLEOTIDE SEQUENCE [LARGE SCALE GENOMIC DNA]</scope>
</reference>
<dbReference type="OrthoDB" id="46583at2759"/>
<dbReference type="AlphaFoldDB" id="A0A834V8U7"/>